<dbReference type="EMBL" id="CACTIH010000190">
    <property type="protein sequence ID" value="CAA2956552.1"/>
    <property type="molecule type" value="Genomic_DNA"/>
</dbReference>
<organism evidence="1 2">
    <name type="scientific">Olea europaea subsp. europaea</name>
    <dbReference type="NCBI Taxonomy" id="158383"/>
    <lineage>
        <taxon>Eukaryota</taxon>
        <taxon>Viridiplantae</taxon>
        <taxon>Streptophyta</taxon>
        <taxon>Embryophyta</taxon>
        <taxon>Tracheophyta</taxon>
        <taxon>Spermatophyta</taxon>
        <taxon>Magnoliopsida</taxon>
        <taxon>eudicotyledons</taxon>
        <taxon>Gunneridae</taxon>
        <taxon>Pentapetalae</taxon>
        <taxon>asterids</taxon>
        <taxon>lamiids</taxon>
        <taxon>Lamiales</taxon>
        <taxon>Oleaceae</taxon>
        <taxon>Oleeae</taxon>
        <taxon>Olea</taxon>
    </lineage>
</organism>
<proteinExistence type="predicted"/>
<dbReference type="Proteomes" id="UP000594638">
    <property type="component" value="Unassembled WGS sequence"/>
</dbReference>
<dbReference type="Gramene" id="OE9A063351T1">
    <property type="protein sequence ID" value="OE9A063351C1"/>
    <property type="gene ID" value="OE9A063351"/>
</dbReference>
<dbReference type="AlphaFoldDB" id="A0A8S0PUI1"/>
<accession>A0A8S0PUI1</accession>
<sequence>MITVVSWVFHILPDHVDNWISWSCFPPNSVEPCEFSCVAILYMACSKACSYYYELRG</sequence>
<evidence type="ECO:0000313" key="2">
    <source>
        <dbReference type="Proteomes" id="UP000594638"/>
    </source>
</evidence>
<gene>
    <name evidence="1" type="ORF">OLEA9_A063351</name>
</gene>
<keyword evidence="2" id="KW-1185">Reference proteome</keyword>
<protein>
    <submittedName>
        <fullName evidence="1">Uncharacterized protein</fullName>
    </submittedName>
</protein>
<comment type="caution">
    <text evidence="1">The sequence shown here is derived from an EMBL/GenBank/DDBJ whole genome shotgun (WGS) entry which is preliminary data.</text>
</comment>
<evidence type="ECO:0000313" key="1">
    <source>
        <dbReference type="EMBL" id="CAA2956552.1"/>
    </source>
</evidence>
<name>A0A8S0PUI1_OLEEU</name>
<reference evidence="1 2" key="1">
    <citation type="submission" date="2019-12" db="EMBL/GenBank/DDBJ databases">
        <authorList>
            <person name="Alioto T."/>
            <person name="Alioto T."/>
            <person name="Gomez Garrido J."/>
        </authorList>
    </citation>
    <scope>NUCLEOTIDE SEQUENCE [LARGE SCALE GENOMIC DNA]</scope>
</reference>